<dbReference type="CDD" id="cd03467">
    <property type="entry name" value="Rieske"/>
    <property type="match status" value="1"/>
</dbReference>
<evidence type="ECO:0000256" key="5">
    <source>
        <dbReference type="ARBA" id="ARBA00023004"/>
    </source>
</evidence>
<dbReference type="RefSeq" id="WP_303952116.1">
    <property type="nucleotide sequence ID" value="NZ_JAGZXI010000002.1"/>
</dbReference>
<dbReference type="InterPro" id="IPR017941">
    <property type="entry name" value="Rieske_2Fe-2S"/>
</dbReference>
<protein>
    <recommendedName>
        <fullName evidence="2">Cytochrome bc1 complex Rieske iron-sulfur subunit</fullName>
    </recommendedName>
    <alternativeName>
        <fullName evidence="8">Cytochrome bc1 reductase complex subunit QcrA</fullName>
    </alternativeName>
</protein>
<proteinExistence type="predicted"/>
<dbReference type="Proteomes" id="UP000739069">
    <property type="component" value="Unassembled WGS sequence"/>
</dbReference>
<dbReference type="Gene3D" id="2.102.10.10">
    <property type="entry name" value="Rieske [2Fe-2S] iron-sulphur domain"/>
    <property type="match status" value="1"/>
</dbReference>
<evidence type="ECO:0000256" key="4">
    <source>
        <dbReference type="ARBA" id="ARBA00022723"/>
    </source>
</evidence>
<gene>
    <name evidence="11" type="ORF">KH265_02395</name>
</gene>
<keyword evidence="4" id="KW-0479">Metal-binding</keyword>
<reference evidence="11" key="1">
    <citation type="submission" date="2021-02" db="EMBL/GenBank/DDBJ databases">
        <title>Infant gut strain persistence is associated with maternal origin, phylogeny, and functional potential including surface adhesion and iron acquisition.</title>
        <authorList>
            <person name="Lou Y.C."/>
        </authorList>
    </citation>
    <scope>NUCLEOTIDE SEQUENCE</scope>
    <source>
        <strain evidence="11">L1_008_092G1_dasL1_008_092G1_concoct_16</strain>
    </source>
</reference>
<keyword evidence="3" id="KW-0001">2Fe-2S</keyword>
<dbReference type="GO" id="GO:0016020">
    <property type="term" value="C:membrane"/>
    <property type="evidence" value="ECO:0007669"/>
    <property type="project" value="InterPro"/>
</dbReference>
<dbReference type="GO" id="GO:0051537">
    <property type="term" value="F:2 iron, 2 sulfur cluster binding"/>
    <property type="evidence" value="ECO:0007669"/>
    <property type="project" value="UniProtKB-KW"/>
</dbReference>
<comment type="cofactor">
    <cofactor evidence="9">
        <name>[2Fe-2S] cluster</name>
        <dbReference type="ChEBI" id="CHEBI:190135"/>
    </cofactor>
</comment>
<dbReference type="Pfam" id="PF00355">
    <property type="entry name" value="Rieske"/>
    <property type="match status" value="1"/>
</dbReference>
<evidence type="ECO:0000256" key="7">
    <source>
        <dbReference type="ARBA" id="ARBA00023157"/>
    </source>
</evidence>
<comment type="caution">
    <text evidence="11">The sequence shown here is derived from an EMBL/GenBank/DDBJ whole genome shotgun (WGS) entry which is preliminary data.</text>
</comment>
<evidence type="ECO:0000256" key="6">
    <source>
        <dbReference type="ARBA" id="ARBA00023014"/>
    </source>
</evidence>
<accession>A0A943TCR6</accession>
<keyword evidence="7" id="KW-1015">Disulfide bond</keyword>
<dbReference type="GO" id="GO:0046872">
    <property type="term" value="F:metal ion binding"/>
    <property type="evidence" value="ECO:0007669"/>
    <property type="project" value="UniProtKB-KW"/>
</dbReference>
<evidence type="ECO:0000256" key="9">
    <source>
        <dbReference type="ARBA" id="ARBA00034078"/>
    </source>
</evidence>
<evidence type="ECO:0000313" key="11">
    <source>
        <dbReference type="EMBL" id="MBS6634505.1"/>
    </source>
</evidence>
<dbReference type="PANTHER" id="PTHR10134">
    <property type="entry name" value="CYTOCHROME B-C1 COMPLEX SUBUNIT RIESKE, MITOCHONDRIAL"/>
    <property type="match status" value="1"/>
</dbReference>
<evidence type="ECO:0000256" key="2">
    <source>
        <dbReference type="ARBA" id="ARBA00015816"/>
    </source>
</evidence>
<comment type="function">
    <text evidence="1">Iron-sulfur subunit of the cytochrome bc1 complex, an essential component of the respiratory electron transport chain required for ATP synthesis. The bc1 complex catalyzes the oxidation of menaquinol and the reduction of cytochrome c in the respiratory chain. The bc1 complex operates through a Q-cycle mechanism that couples electron transfer to generation of the proton gradient that drives ATP synthesis.</text>
</comment>
<dbReference type="AlphaFoldDB" id="A0A943TCR6"/>
<sequence>MSTSQNCSCCQQASVQEQSASVKPAAATEPGLASDAKSASSRLFSRRATLVTGALASTAALASCAEGGGTKVTAPDGTVDMAAASSVGVGKATKLTHGTTTVIVAQPSEGQYKAYSPVCTHQGCQLQVQDSTRIVCPCHGSEFAPADGSVVHGPAETPLKTYQVQVKDGRIFVGSDG</sequence>
<evidence type="ECO:0000259" key="10">
    <source>
        <dbReference type="PROSITE" id="PS51296"/>
    </source>
</evidence>
<dbReference type="InterPro" id="IPR036922">
    <property type="entry name" value="Rieske_2Fe-2S_sf"/>
</dbReference>
<evidence type="ECO:0000256" key="1">
    <source>
        <dbReference type="ARBA" id="ARBA00002494"/>
    </source>
</evidence>
<dbReference type="GO" id="GO:0016705">
    <property type="term" value="F:oxidoreductase activity, acting on paired donors, with incorporation or reduction of molecular oxygen"/>
    <property type="evidence" value="ECO:0007669"/>
    <property type="project" value="UniProtKB-ARBA"/>
</dbReference>
<dbReference type="GO" id="GO:0004497">
    <property type="term" value="F:monooxygenase activity"/>
    <property type="evidence" value="ECO:0007669"/>
    <property type="project" value="UniProtKB-ARBA"/>
</dbReference>
<feature type="domain" description="Rieske" evidence="10">
    <location>
        <begin position="79"/>
        <end position="173"/>
    </location>
</feature>
<evidence type="ECO:0000256" key="8">
    <source>
        <dbReference type="ARBA" id="ARBA00029586"/>
    </source>
</evidence>
<dbReference type="InterPro" id="IPR014349">
    <property type="entry name" value="Rieske_Fe-S_prot"/>
</dbReference>
<keyword evidence="5" id="KW-0408">Iron</keyword>
<organism evidence="11 12">
    <name type="scientific">Rothia mucilaginosa</name>
    <dbReference type="NCBI Taxonomy" id="43675"/>
    <lineage>
        <taxon>Bacteria</taxon>
        <taxon>Bacillati</taxon>
        <taxon>Actinomycetota</taxon>
        <taxon>Actinomycetes</taxon>
        <taxon>Micrococcales</taxon>
        <taxon>Micrococcaceae</taxon>
        <taxon>Rothia</taxon>
    </lineage>
</organism>
<name>A0A943TCR6_9MICC</name>
<dbReference type="InterPro" id="IPR005805">
    <property type="entry name" value="Rieske_Fe-S_prot_C"/>
</dbReference>
<evidence type="ECO:0000256" key="3">
    <source>
        <dbReference type="ARBA" id="ARBA00022714"/>
    </source>
</evidence>
<dbReference type="EMBL" id="JAGZXI010000002">
    <property type="protein sequence ID" value="MBS6634505.1"/>
    <property type="molecule type" value="Genomic_DNA"/>
</dbReference>
<dbReference type="SUPFAM" id="SSF50022">
    <property type="entry name" value="ISP domain"/>
    <property type="match status" value="1"/>
</dbReference>
<keyword evidence="6" id="KW-0411">Iron-sulfur</keyword>
<evidence type="ECO:0000313" key="12">
    <source>
        <dbReference type="Proteomes" id="UP000739069"/>
    </source>
</evidence>
<dbReference type="PROSITE" id="PS51296">
    <property type="entry name" value="RIESKE"/>
    <property type="match status" value="1"/>
</dbReference>
<dbReference type="PRINTS" id="PR00162">
    <property type="entry name" value="RIESKE"/>
</dbReference>